<dbReference type="EMBL" id="CVLB01000001">
    <property type="protein sequence ID" value="CRF32689.1"/>
    <property type="molecule type" value="Genomic_DNA"/>
</dbReference>
<gene>
    <name evidence="2" type="ORF">BRSU_0960</name>
</gene>
<keyword evidence="3" id="KW-1185">Reference proteome</keyword>
<evidence type="ECO:0000313" key="3">
    <source>
        <dbReference type="Proteomes" id="UP000043763"/>
    </source>
</evidence>
<protein>
    <recommendedName>
        <fullName evidence="4">TPR domain-containing protein</fullName>
    </recommendedName>
</protein>
<dbReference type="Pfam" id="PF14559">
    <property type="entry name" value="TPR_19"/>
    <property type="match status" value="1"/>
</dbReference>
<dbReference type="AlphaFoldDB" id="A0A0G4K5P7"/>
<dbReference type="OrthoDB" id="304466at2"/>
<evidence type="ECO:0000256" key="1">
    <source>
        <dbReference type="PROSITE-ProRule" id="PRU00339"/>
    </source>
</evidence>
<reference evidence="3" key="1">
    <citation type="submission" date="2015-04" db="EMBL/GenBank/DDBJ databases">
        <authorList>
            <person name="Mushtaq Mamoona"/>
        </authorList>
    </citation>
    <scope>NUCLEOTIDE SEQUENCE [LARGE SCALE GENOMIC DNA]</scope>
    <source>
        <strain evidence="3">AN4859/03</strain>
    </source>
</reference>
<evidence type="ECO:0000313" key="2">
    <source>
        <dbReference type="EMBL" id="CRF32689.1"/>
    </source>
</evidence>
<organism evidence="2 3">
    <name type="scientific">Brachyspira suanatina</name>
    <dbReference type="NCBI Taxonomy" id="381802"/>
    <lineage>
        <taxon>Bacteria</taxon>
        <taxon>Pseudomonadati</taxon>
        <taxon>Spirochaetota</taxon>
        <taxon>Spirochaetia</taxon>
        <taxon>Brachyspirales</taxon>
        <taxon>Brachyspiraceae</taxon>
        <taxon>Brachyspira</taxon>
    </lineage>
</organism>
<dbReference type="SMART" id="SM00028">
    <property type="entry name" value="TPR"/>
    <property type="match status" value="7"/>
</dbReference>
<keyword evidence="1" id="KW-0802">TPR repeat</keyword>
<dbReference type="PROSITE" id="PS50005">
    <property type="entry name" value="TPR"/>
    <property type="match status" value="1"/>
</dbReference>
<name>A0A0G4K5P7_9SPIR</name>
<dbReference type="InterPro" id="IPR011990">
    <property type="entry name" value="TPR-like_helical_dom_sf"/>
</dbReference>
<accession>A0A0G4K5P7</accession>
<dbReference type="Proteomes" id="UP000043763">
    <property type="component" value="Unassembled WGS sequence"/>
</dbReference>
<proteinExistence type="predicted"/>
<sequence>MKINKIIFIIFTIYISAYSRDILQYHSVMNDRNANITLENISVNANKITLDINTQNNLNKELDKVRKFVQDGNFFEAINLCNALETNYKDYYEIYYLRGLSYYRRADLYYASLDLKKLLSLYIEEKDYDSVYSLIFEFFDTINEYEETLKSCITAYKTTNNPYWLFLAGNSALKNGDVKSADYYYNACMKQNNSYANEGFGDISYLNKQYDNAIDNYRKVRYSNNEEKIRIQTKISNAVVKKEIYAWDRSFLSQNYTNAISILNNISSYSKDYPEITVGLAKTYFALEDYNNAKSILLKLISSVKDFDEAYAILAQIYLYEKNETEAIKIIERGLEYTYNKPRLYETFASMLYDLGYSYYPDRIISQILNLYNISDENKIDYSKSLIIQKRYDEASKLLKSVEYYKDIANSLLNNIEYNKILDKAELLKQQKYYVDIMQLLSKYKFEGNEEQLRIGYIADAYNNLGSIDEAINILKENFNANTISVNNVFLLRKLLGIRASNNDTSAYQKERDAIDIRATEYWEEELKLHLNLVTDRVFEFIKFNQFDEALAYISDLRNKNYDVAYIKQIESTTYGLYAAYLYKNKRYEEATKTAALAVRRNRSNYDAIAVQNEMYIDSYLSSIGYYDNISAYVSLSSTMKEVLRISPAYIENRIKLAEAYIYEYNIEGFNIINRITEYINVNGGKDLLLGMAYNRAYLYEYSLLSYNRALKYLNVNPIYIAESAVNIENYNPYSNDLKRLITENANNPDKLYAVSKIYTKIGNYAEALNIINNALSFDANNINYLYQRAYIKELMGNSKDALSDYESIIRMRKNYAAANYRAALVYLNNLKNDTNSETYALNYLALVPDDYSGYKLLADIYKFRAERYIDSNTKNLLKEALNNYQTALSKAVWGRDLEARNIILKEINYIQNKLIE</sequence>
<feature type="repeat" description="TPR" evidence="1">
    <location>
        <begin position="749"/>
        <end position="782"/>
    </location>
</feature>
<dbReference type="SUPFAM" id="SSF48452">
    <property type="entry name" value="TPR-like"/>
    <property type="match status" value="3"/>
</dbReference>
<dbReference type="InterPro" id="IPR019734">
    <property type="entry name" value="TPR_rpt"/>
</dbReference>
<dbReference type="Gene3D" id="1.25.40.10">
    <property type="entry name" value="Tetratricopeptide repeat domain"/>
    <property type="match status" value="3"/>
</dbReference>
<evidence type="ECO:0008006" key="4">
    <source>
        <dbReference type="Google" id="ProtNLM"/>
    </source>
</evidence>
<dbReference type="RefSeq" id="WP_048594139.1">
    <property type="nucleotide sequence ID" value="NZ_CVLB01000001.1"/>
</dbReference>